<evidence type="ECO:0000256" key="6">
    <source>
        <dbReference type="ARBA" id="ARBA00022833"/>
    </source>
</evidence>
<keyword evidence="6" id="KW-0862">Zinc</keyword>
<evidence type="ECO:0000259" key="9">
    <source>
        <dbReference type="PROSITE" id="PS50089"/>
    </source>
</evidence>
<feature type="compositionally biased region" description="Basic and acidic residues" evidence="8">
    <location>
        <begin position="82"/>
        <end position="104"/>
    </location>
</feature>
<feature type="domain" description="RING-type" evidence="10">
    <location>
        <begin position="283"/>
        <end position="547"/>
    </location>
</feature>
<evidence type="ECO:0000256" key="1">
    <source>
        <dbReference type="ARBA" id="ARBA00022679"/>
    </source>
</evidence>
<evidence type="ECO:0000256" key="3">
    <source>
        <dbReference type="ARBA" id="ARBA00022737"/>
    </source>
</evidence>
<dbReference type="Gene3D" id="3.30.40.10">
    <property type="entry name" value="Zinc/RING finger domain, C3HC4 (zinc finger)"/>
    <property type="match status" value="2"/>
</dbReference>
<evidence type="ECO:0000256" key="5">
    <source>
        <dbReference type="ARBA" id="ARBA00022786"/>
    </source>
</evidence>
<keyword evidence="4 7" id="KW-0863">Zinc-finger</keyword>
<proteinExistence type="predicted"/>
<dbReference type="GO" id="GO:0008270">
    <property type="term" value="F:zinc ion binding"/>
    <property type="evidence" value="ECO:0007669"/>
    <property type="project" value="UniProtKB-KW"/>
</dbReference>
<dbReference type="AlphaFoldDB" id="A0AAV7ZQ89"/>
<feature type="compositionally biased region" description="Basic residues" evidence="8">
    <location>
        <begin position="105"/>
        <end position="143"/>
    </location>
</feature>
<dbReference type="InterPro" id="IPR001841">
    <property type="entry name" value="Znf_RING"/>
</dbReference>
<dbReference type="PANTHER" id="PTHR45943">
    <property type="entry name" value="E3 UBIQUITIN-PROTEIN LIGASE MYCBP2"/>
    <property type="match status" value="1"/>
</dbReference>
<evidence type="ECO:0000259" key="10">
    <source>
        <dbReference type="PROSITE" id="PS51873"/>
    </source>
</evidence>
<keyword evidence="2" id="KW-0479">Metal-binding</keyword>
<accession>A0AAV7ZQ89</accession>
<keyword evidence="3" id="KW-0677">Repeat</keyword>
<dbReference type="InterPro" id="IPR044066">
    <property type="entry name" value="TRIAD_supradom"/>
</dbReference>
<evidence type="ECO:0000313" key="11">
    <source>
        <dbReference type="EMBL" id="KAJ3443465.1"/>
    </source>
</evidence>
<name>A0AAV7ZQ89_9EUKA</name>
<evidence type="ECO:0000256" key="2">
    <source>
        <dbReference type="ARBA" id="ARBA00022723"/>
    </source>
</evidence>
<dbReference type="GO" id="GO:0061630">
    <property type="term" value="F:ubiquitin protein ligase activity"/>
    <property type="evidence" value="ECO:0007669"/>
    <property type="project" value="TreeGrafter"/>
</dbReference>
<reference evidence="11" key="1">
    <citation type="submission" date="2022-08" db="EMBL/GenBank/DDBJ databases">
        <title>Novel sulphate-reducing endosymbionts in the free-living metamonad Anaeramoeba.</title>
        <authorList>
            <person name="Jerlstrom-Hultqvist J."/>
            <person name="Cepicka I."/>
            <person name="Gallot-Lavallee L."/>
            <person name="Salas-Leiva D."/>
            <person name="Curtis B.A."/>
            <person name="Zahonova K."/>
            <person name="Pipaliya S."/>
            <person name="Dacks J."/>
            <person name="Roger A.J."/>
        </authorList>
    </citation>
    <scope>NUCLEOTIDE SEQUENCE</scope>
    <source>
        <strain evidence="11">Busselton2</strain>
    </source>
</reference>
<feature type="region of interest" description="Disordered" evidence="8">
    <location>
        <begin position="55"/>
        <end position="143"/>
    </location>
</feature>
<organism evidence="11 12">
    <name type="scientific">Anaeramoeba flamelloides</name>
    <dbReference type="NCBI Taxonomy" id="1746091"/>
    <lineage>
        <taxon>Eukaryota</taxon>
        <taxon>Metamonada</taxon>
        <taxon>Anaeramoebidae</taxon>
        <taxon>Anaeramoeba</taxon>
    </lineage>
</organism>
<dbReference type="InterPro" id="IPR013083">
    <property type="entry name" value="Znf_RING/FYVE/PHD"/>
</dbReference>
<evidence type="ECO:0000256" key="4">
    <source>
        <dbReference type="ARBA" id="ARBA00022771"/>
    </source>
</evidence>
<evidence type="ECO:0000256" key="8">
    <source>
        <dbReference type="SAM" id="MobiDB-lite"/>
    </source>
</evidence>
<keyword evidence="1" id="KW-0808">Transferase</keyword>
<feature type="domain" description="RING-type" evidence="9">
    <location>
        <begin position="287"/>
        <end position="336"/>
    </location>
</feature>
<dbReference type="Pfam" id="PF13639">
    <property type="entry name" value="zf-RING_2"/>
    <property type="match status" value="1"/>
</dbReference>
<evidence type="ECO:0000313" key="12">
    <source>
        <dbReference type="Proteomes" id="UP001146793"/>
    </source>
</evidence>
<feature type="compositionally biased region" description="Basic residues" evidence="8">
    <location>
        <begin position="69"/>
        <end position="81"/>
    </location>
</feature>
<dbReference type="GO" id="GO:0005634">
    <property type="term" value="C:nucleus"/>
    <property type="evidence" value="ECO:0007669"/>
    <property type="project" value="TreeGrafter"/>
</dbReference>
<feature type="domain" description="RING-type" evidence="9">
    <location>
        <begin position="540"/>
        <end position="591"/>
    </location>
</feature>
<protein>
    <submittedName>
        <fullName evidence="11">E3 ubiquitin-protein ligase mycbp2</fullName>
    </submittedName>
</protein>
<gene>
    <name evidence="11" type="ORF">M0812_09306</name>
</gene>
<dbReference type="EMBL" id="JANTQA010000023">
    <property type="protein sequence ID" value="KAJ3443465.1"/>
    <property type="molecule type" value="Genomic_DNA"/>
</dbReference>
<dbReference type="CDD" id="cd16463">
    <property type="entry name" value="RING-H2_PHR"/>
    <property type="match status" value="1"/>
</dbReference>
<keyword evidence="5" id="KW-0833">Ubl conjugation pathway</keyword>
<dbReference type="GO" id="GO:0005886">
    <property type="term" value="C:plasma membrane"/>
    <property type="evidence" value="ECO:0007669"/>
    <property type="project" value="TreeGrafter"/>
</dbReference>
<sequence length="781" mass="91545">MWNEPLYERMFLDFDDNYKKSKKLRSKQKQLEIKKENKQDKSIFDLLSFKNILNDSNEQENEKIGIKQKNTKRKEMKRIKRKENEKEKERGNENENENESEKKKEKAKARKKKKELYNPKKKMLNKKKNKTKPKSKKKKKKNKVYLIPTQDTYEESITFQGQLQYLDNYDSEELDSDQKFALNLIKEDYEERKNAEEFLRKTEKDSIFLINEIHDPLSSSLSSSTIFFGSLPNQPILPFSCPSRSPFLIQTQPDFKELNSKNNQNLKIPNKKNNSEPKINKIEYYHCELCKKDVDLKKTFLLNKCKNRYCIFCLKAIIQKSINLKCVSSIKCPKCSDHTLGESEIKLLLTKDEFEEYLEASLNEALGGTELICCPSCSFRFEKLQNPKNTIEKVSAIVEYDSNMKELSNKAKIHRNTWRFRCRNCGKGFCAKCKSTPYHLGFDCQSFRQLKSIEKCRYCESPITLNNIFVGKEHKLVCNSKECKKMFQQSCSKKLDCGHFCCGNKKEKTHLGCLVEGCKNKFCNKNIISKNSNQNSKEFCNICWTTALENAPCIQLNCGHVFHTHCIKHRIRSRWTGARITFNFASCPLCNTFIKKDILPNEMEPVYKLRKIVKKKAIAQLNYEGLQHDKRIQLQFWGDKFAFAMKIFSYYLCNKCRKPYFGGLQQCGIQREFNENFNEKDLICGGCSFVEGKNGKPCPIHKTKYLVWKCRFCCNIAVWFCWGTTHFCDECHKKSTILPRLPLNKLPKCVGPPKCIREHPRNGVEYCYGCYLCLKKDTQNN</sequence>
<dbReference type="Proteomes" id="UP001146793">
    <property type="component" value="Unassembled WGS sequence"/>
</dbReference>
<comment type="caution">
    <text evidence="11">The sequence shown here is derived from an EMBL/GenBank/DDBJ whole genome shotgun (WGS) entry which is preliminary data.</text>
</comment>
<dbReference type="SUPFAM" id="SSF57850">
    <property type="entry name" value="RING/U-box"/>
    <property type="match status" value="2"/>
</dbReference>
<dbReference type="PANTHER" id="PTHR45943:SF2">
    <property type="entry name" value="RING-TYPE DOMAIN-CONTAINING PROTEIN"/>
    <property type="match status" value="1"/>
</dbReference>
<dbReference type="PROSITE" id="PS51873">
    <property type="entry name" value="TRIAD"/>
    <property type="match status" value="1"/>
</dbReference>
<evidence type="ECO:0000256" key="7">
    <source>
        <dbReference type="PROSITE-ProRule" id="PRU00175"/>
    </source>
</evidence>
<dbReference type="PROSITE" id="PS50089">
    <property type="entry name" value="ZF_RING_2"/>
    <property type="match status" value="2"/>
</dbReference>
<dbReference type="SMART" id="SM00184">
    <property type="entry name" value="RING"/>
    <property type="match status" value="2"/>
</dbReference>